<evidence type="ECO:0000313" key="4">
    <source>
        <dbReference type="Proteomes" id="UP000018208"/>
    </source>
</evidence>
<dbReference type="Gene3D" id="2.40.100.10">
    <property type="entry name" value="Cyclophilin-like"/>
    <property type="match status" value="1"/>
</dbReference>
<dbReference type="Proteomes" id="UP000018208">
    <property type="component" value="Unassembled WGS sequence"/>
</dbReference>
<organism evidence="2">
    <name type="scientific">Spironucleus salmonicida</name>
    <dbReference type="NCBI Taxonomy" id="348837"/>
    <lineage>
        <taxon>Eukaryota</taxon>
        <taxon>Metamonada</taxon>
        <taxon>Diplomonadida</taxon>
        <taxon>Hexamitidae</taxon>
        <taxon>Hexamitinae</taxon>
        <taxon>Spironucleus</taxon>
    </lineage>
</organism>
<keyword evidence="2" id="KW-0413">Isomerase</keyword>
<dbReference type="VEuPathDB" id="GiardiaDB:SS50377_27903"/>
<accession>V6LDA6</accession>
<dbReference type="AlphaFoldDB" id="V6LDA6"/>
<reference evidence="3" key="2">
    <citation type="submission" date="2020-12" db="EMBL/GenBank/DDBJ databases">
        <title>New Spironucleus salmonicida genome in near-complete chromosomes.</title>
        <authorList>
            <person name="Xu F."/>
            <person name="Kurt Z."/>
            <person name="Jimenez-Gonzalez A."/>
            <person name="Astvaldsson A."/>
            <person name="Andersson J.O."/>
            <person name="Svard S.G."/>
        </authorList>
    </citation>
    <scope>NUCLEOTIDE SEQUENCE</scope>
    <source>
        <strain evidence="3">ATCC 50377</strain>
    </source>
</reference>
<dbReference type="PROSITE" id="PS50072">
    <property type="entry name" value="CSA_PPIASE_2"/>
    <property type="match status" value="1"/>
</dbReference>
<dbReference type="InterPro" id="IPR002130">
    <property type="entry name" value="Cyclophilin-type_PPIase_dom"/>
</dbReference>
<dbReference type="SUPFAM" id="SSF50891">
    <property type="entry name" value="Cyclophilin-like"/>
    <property type="match status" value="1"/>
</dbReference>
<dbReference type="EMBL" id="KI546159">
    <property type="protein sequence ID" value="EST42462.1"/>
    <property type="molecule type" value="Genomic_DNA"/>
</dbReference>
<reference evidence="2 3" key="1">
    <citation type="journal article" date="2014" name="PLoS Genet.">
        <title>The Genome of Spironucleus salmonicida Highlights a Fish Pathogen Adapted to Fluctuating Environments.</title>
        <authorList>
            <person name="Xu F."/>
            <person name="Jerlstrom-Hultqvist J."/>
            <person name="Einarsson E."/>
            <person name="Astvaldsson A."/>
            <person name="Svard S.G."/>
            <person name="Andersson J.O."/>
        </authorList>
    </citation>
    <scope>NUCLEOTIDE SEQUENCE</scope>
    <source>
        <strain evidence="3">ATCC 50377</strain>
    </source>
</reference>
<proteinExistence type="predicted"/>
<protein>
    <submittedName>
        <fullName evidence="2">Peptidyl-prolyl cis-trans isomerase</fullName>
    </submittedName>
</protein>
<evidence type="ECO:0000259" key="1">
    <source>
        <dbReference type="PROSITE" id="PS50072"/>
    </source>
</evidence>
<name>V6LDA6_9EUKA</name>
<keyword evidence="4" id="KW-1185">Reference proteome</keyword>
<sequence length="157" mass="17917">MLVAIQFYTLKFSCEYNNKPLTNITFATYDNQSVLSYNFLQNSVLNFNDLQIHRYKPNYILESGDFKCGTGFCSHGDLYSESPLTSPFKYSLAATGLEYRIGSGFYVQLSNKIKNQGSIFGYMVNGDEVAQKLKNIQIDGDKVIGDLKLKFLFYEEK</sequence>
<dbReference type="InterPro" id="IPR029000">
    <property type="entry name" value="Cyclophilin-like_dom_sf"/>
</dbReference>
<gene>
    <name evidence="2" type="ORF">SS50377_17768</name>
    <name evidence="3" type="ORF">SS50377_27903</name>
</gene>
<dbReference type="Pfam" id="PF00160">
    <property type="entry name" value="Pro_isomerase"/>
    <property type="match status" value="1"/>
</dbReference>
<evidence type="ECO:0000313" key="3">
    <source>
        <dbReference type="EMBL" id="KAH0569931.1"/>
    </source>
</evidence>
<feature type="domain" description="PPIase cyclophilin-type" evidence="1">
    <location>
        <begin position="20"/>
        <end position="157"/>
    </location>
</feature>
<evidence type="ECO:0000313" key="2">
    <source>
        <dbReference type="EMBL" id="EST42462.1"/>
    </source>
</evidence>
<dbReference type="GO" id="GO:0003755">
    <property type="term" value="F:peptidyl-prolyl cis-trans isomerase activity"/>
    <property type="evidence" value="ECO:0007669"/>
    <property type="project" value="InterPro"/>
</dbReference>
<dbReference type="EMBL" id="AUWU02000008">
    <property type="protein sequence ID" value="KAH0569931.1"/>
    <property type="molecule type" value="Genomic_DNA"/>
</dbReference>